<dbReference type="AlphaFoldDB" id="A0A811RII9"/>
<feature type="compositionally biased region" description="Basic and acidic residues" evidence="1">
    <location>
        <begin position="60"/>
        <end position="72"/>
    </location>
</feature>
<sequence>MTGRACSECGECARSTDRWARRERVVRRRNAGGRVGHVPGEVSLVDRSARPWTENAGAWDPERHGPRLDHAGPRVQAGSPSRSRSGSTRCRTGGWPAAATAALLRPPIVVEARRVAVGGRGCWQLPGAGVGRAEATIAGAGRASREEGVGWLPRRDDRDRVTILGVEAAEEVEHLAGLTNGLADVVQGIGELLEPPGVRGDVHVTLKKIPELGFEVDSTVQLVVPELVVDGVPDRVRRSPGCADDGADILGDGVVDPAQQAVIADDPVRVATVGRGGRGRQMRTEPELPNEGVEEAAPLRVVRVGDAELDGNVNTDVHRL</sequence>
<gene>
    <name evidence="2" type="ORF">NCGR_LOCUS52960</name>
</gene>
<feature type="compositionally biased region" description="Low complexity" evidence="1">
    <location>
        <begin position="78"/>
        <end position="92"/>
    </location>
</feature>
<comment type="caution">
    <text evidence="2">The sequence shown here is derived from an EMBL/GenBank/DDBJ whole genome shotgun (WGS) entry which is preliminary data.</text>
</comment>
<protein>
    <submittedName>
        <fullName evidence="2">Uncharacterized protein</fullName>
    </submittedName>
</protein>
<reference evidence="2" key="1">
    <citation type="submission" date="2020-10" db="EMBL/GenBank/DDBJ databases">
        <authorList>
            <person name="Han B."/>
            <person name="Lu T."/>
            <person name="Zhao Q."/>
            <person name="Huang X."/>
            <person name="Zhao Y."/>
        </authorList>
    </citation>
    <scope>NUCLEOTIDE SEQUENCE</scope>
</reference>
<proteinExistence type="predicted"/>
<evidence type="ECO:0000256" key="1">
    <source>
        <dbReference type="SAM" id="MobiDB-lite"/>
    </source>
</evidence>
<evidence type="ECO:0000313" key="2">
    <source>
        <dbReference type="EMBL" id="CAD6269658.1"/>
    </source>
</evidence>
<evidence type="ECO:0000313" key="3">
    <source>
        <dbReference type="Proteomes" id="UP000604825"/>
    </source>
</evidence>
<feature type="region of interest" description="Disordered" evidence="1">
    <location>
        <begin position="54"/>
        <end position="92"/>
    </location>
</feature>
<accession>A0A811RII9</accession>
<keyword evidence="3" id="KW-1185">Reference proteome</keyword>
<dbReference type="Proteomes" id="UP000604825">
    <property type="component" value="Unassembled WGS sequence"/>
</dbReference>
<dbReference type="EMBL" id="CAJGYO010000015">
    <property type="protein sequence ID" value="CAD6269658.1"/>
    <property type="molecule type" value="Genomic_DNA"/>
</dbReference>
<organism evidence="2 3">
    <name type="scientific">Miscanthus lutarioriparius</name>
    <dbReference type="NCBI Taxonomy" id="422564"/>
    <lineage>
        <taxon>Eukaryota</taxon>
        <taxon>Viridiplantae</taxon>
        <taxon>Streptophyta</taxon>
        <taxon>Embryophyta</taxon>
        <taxon>Tracheophyta</taxon>
        <taxon>Spermatophyta</taxon>
        <taxon>Magnoliopsida</taxon>
        <taxon>Liliopsida</taxon>
        <taxon>Poales</taxon>
        <taxon>Poaceae</taxon>
        <taxon>PACMAD clade</taxon>
        <taxon>Panicoideae</taxon>
        <taxon>Andropogonodae</taxon>
        <taxon>Andropogoneae</taxon>
        <taxon>Saccharinae</taxon>
        <taxon>Miscanthus</taxon>
    </lineage>
</organism>
<name>A0A811RII9_9POAL</name>